<evidence type="ECO:0000256" key="1">
    <source>
        <dbReference type="ARBA" id="ARBA00022723"/>
    </source>
</evidence>
<organism evidence="6 7">
    <name type="scientific">Erythranthe guttata</name>
    <name type="common">Yellow monkey flower</name>
    <name type="synonym">Mimulus guttatus</name>
    <dbReference type="NCBI Taxonomy" id="4155"/>
    <lineage>
        <taxon>Eukaryota</taxon>
        <taxon>Viridiplantae</taxon>
        <taxon>Streptophyta</taxon>
        <taxon>Embryophyta</taxon>
        <taxon>Tracheophyta</taxon>
        <taxon>Spermatophyta</taxon>
        <taxon>Magnoliopsida</taxon>
        <taxon>eudicotyledons</taxon>
        <taxon>Gunneridae</taxon>
        <taxon>Pentapetalae</taxon>
        <taxon>asterids</taxon>
        <taxon>lamiids</taxon>
        <taxon>Lamiales</taxon>
        <taxon>Phrymaceae</taxon>
        <taxon>Erythranthe</taxon>
    </lineage>
</organism>
<dbReference type="SMART" id="SM00547">
    <property type="entry name" value="ZnF_RBZ"/>
    <property type="match status" value="3"/>
</dbReference>
<dbReference type="PROSITE" id="PS01358">
    <property type="entry name" value="ZF_RANBP2_1"/>
    <property type="match status" value="3"/>
</dbReference>
<evidence type="ECO:0000313" key="6">
    <source>
        <dbReference type="EMBL" id="EYU23028.1"/>
    </source>
</evidence>
<dbReference type="GO" id="GO:0003729">
    <property type="term" value="F:mRNA binding"/>
    <property type="evidence" value="ECO:0000318"/>
    <property type="project" value="GO_Central"/>
</dbReference>
<dbReference type="PANTHER" id="PTHR23111">
    <property type="entry name" value="ZINC FINGER PROTEIN"/>
    <property type="match status" value="1"/>
</dbReference>
<gene>
    <name evidence="6" type="ORF">MIMGU_mgv1a021641mg</name>
</gene>
<keyword evidence="7" id="KW-1185">Reference proteome</keyword>
<evidence type="ECO:0000256" key="2">
    <source>
        <dbReference type="ARBA" id="ARBA00022771"/>
    </source>
</evidence>
<accession>A0A022Q725</accession>
<reference evidence="6 7" key="1">
    <citation type="journal article" date="2013" name="Proc. Natl. Acad. Sci. U.S.A.">
        <title>Fine-scale variation in meiotic recombination in Mimulus inferred from population shotgun sequencing.</title>
        <authorList>
            <person name="Hellsten U."/>
            <person name="Wright K.M."/>
            <person name="Jenkins J."/>
            <person name="Shu S."/>
            <person name="Yuan Y."/>
            <person name="Wessler S.R."/>
            <person name="Schmutz J."/>
            <person name="Willis J.H."/>
            <person name="Rokhsar D.S."/>
        </authorList>
    </citation>
    <scope>NUCLEOTIDE SEQUENCE [LARGE SCALE GENOMIC DNA]</scope>
    <source>
        <strain evidence="7">cv. DUN x IM62</strain>
    </source>
</reference>
<dbReference type="Proteomes" id="UP000030748">
    <property type="component" value="Unassembled WGS sequence"/>
</dbReference>
<keyword evidence="3" id="KW-0862">Zinc</keyword>
<dbReference type="GO" id="GO:0008270">
    <property type="term" value="F:zinc ion binding"/>
    <property type="evidence" value="ECO:0007669"/>
    <property type="project" value="UniProtKB-KW"/>
</dbReference>
<feature type="domain" description="RanBP2-type" evidence="5">
    <location>
        <begin position="56"/>
        <end position="87"/>
    </location>
</feature>
<sequence>MSSLLRDWMCNACQHINFKKRDSCQRCSCPKFATAAQISSYSIQLKSSNNITDQMMAGDWYCGSTNCGTHNYASRGACYRCGALKDYCGYGAGVIASAGYAYDVIPGWKTGDWICSRLGCGLHNYASRVECYKCRMPRDCGGQM</sequence>
<dbReference type="GO" id="GO:0005737">
    <property type="term" value="C:cytoplasm"/>
    <property type="evidence" value="ECO:0000318"/>
    <property type="project" value="GO_Central"/>
</dbReference>
<dbReference type="Pfam" id="PF00641">
    <property type="entry name" value="Zn_ribbon_RanBP"/>
    <property type="match status" value="2"/>
</dbReference>
<dbReference type="AlphaFoldDB" id="A0A022Q725"/>
<keyword evidence="2 4" id="KW-0863">Zinc-finger</keyword>
<protein>
    <recommendedName>
        <fullName evidence="5">RanBP2-type domain-containing protein</fullName>
    </recommendedName>
</protein>
<evidence type="ECO:0000256" key="4">
    <source>
        <dbReference type="PROSITE-ProRule" id="PRU00322"/>
    </source>
</evidence>
<keyword evidence="1" id="KW-0479">Metal-binding</keyword>
<feature type="domain" description="RanBP2-type" evidence="5">
    <location>
        <begin position="109"/>
        <end position="140"/>
    </location>
</feature>
<evidence type="ECO:0000313" key="7">
    <source>
        <dbReference type="Proteomes" id="UP000030748"/>
    </source>
</evidence>
<dbReference type="PANTHER" id="PTHR23111:SF41">
    <property type="entry name" value="ZINC FINGER RAN-BINDING DOMAIN-CONTAINING PROTEIN 2-LIKE"/>
    <property type="match status" value="1"/>
</dbReference>
<dbReference type="eggNOG" id="KOG4198">
    <property type="taxonomic scope" value="Eukaryota"/>
</dbReference>
<evidence type="ECO:0000256" key="3">
    <source>
        <dbReference type="ARBA" id="ARBA00022833"/>
    </source>
</evidence>
<dbReference type="InterPro" id="IPR001876">
    <property type="entry name" value="Znf_RanBP2"/>
</dbReference>
<name>A0A022Q725_ERYGU</name>
<dbReference type="PROSITE" id="PS50199">
    <property type="entry name" value="ZF_RANBP2_2"/>
    <property type="match status" value="3"/>
</dbReference>
<feature type="domain" description="RanBP2-type" evidence="5">
    <location>
        <begin position="1"/>
        <end position="33"/>
    </location>
</feature>
<dbReference type="InterPro" id="IPR036443">
    <property type="entry name" value="Znf_RanBP2_sf"/>
</dbReference>
<proteinExistence type="predicted"/>
<dbReference type="STRING" id="4155.A0A022Q725"/>
<dbReference type="SUPFAM" id="SSF90209">
    <property type="entry name" value="Ran binding protein zinc finger-like"/>
    <property type="match status" value="3"/>
</dbReference>
<evidence type="ECO:0000259" key="5">
    <source>
        <dbReference type="PROSITE" id="PS50199"/>
    </source>
</evidence>
<dbReference type="EMBL" id="KI632182">
    <property type="protein sequence ID" value="EYU23028.1"/>
    <property type="molecule type" value="Genomic_DNA"/>
</dbReference>
<dbReference type="Gene3D" id="4.10.1060.10">
    <property type="entry name" value="Zinc finger, RanBP2-type"/>
    <property type="match status" value="3"/>
</dbReference>